<dbReference type="InterPro" id="IPR043129">
    <property type="entry name" value="ATPase_NBD"/>
</dbReference>
<dbReference type="SUPFAM" id="SSF53067">
    <property type="entry name" value="Actin-like ATPase domain"/>
    <property type="match status" value="2"/>
</dbReference>
<keyword evidence="2" id="KW-0418">Kinase</keyword>
<dbReference type="Pfam" id="PF01869">
    <property type="entry name" value="BcrAD_BadFG"/>
    <property type="match status" value="1"/>
</dbReference>
<proteinExistence type="predicted"/>
<dbReference type="AlphaFoldDB" id="A0A7Z0GPA8"/>
<keyword evidence="2" id="KW-0808">Transferase</keyword>
<dbReference type="EMBL" id="JACCFY010000001">
    <property type="protein sequence ID" value="NYJ79403.1"/>
    <property type="molecule type" value="Genomic_DNA"/>
</dbReference>
<evidence type="ECO:0000313" key="2">
    <source>
        <dbReference type="EMBL" id="NYJ79403.1"/>
    </source>
</evidence>
<sequence length="320" mass="32950">MTLLGIDVGGSGSRAALLAGDGATRWVLHGPRVEVRPTGSTVAEIVQELIRQIREQRPADLLDLEGAAVGATGLASLVARPQDMLELLGRETRTAGAVAIDAVTAHLGALGGAGGAVTALGTGAITVSHPGPQGPGRWRRIDGWGHLLGDRGGGSWVGRRALETALRAHDGLDPAGATILAQGVRRFGPPGSWPAQIYPRPDRAGVLASFAQDVVGLAEHDPSARNILREAGREAAAGTLAALEAAEWTEDTPVPRRAALAGGLAGTTGHLQESFRAVLEEADPPVDLVPSQGDPLDGALRLAQMVADGVRVAQESHVWT</sequence>
<evidence type="ECO:0000259" key="1">
    <source>
        <dbReference type="Pfam" id="PF01869"/>
    </source>
</evidence>
<dbReference type="RefSeq" id="WP_179542629.1">
    <property type="nucleotide sequence ID" value="NZ_BAAALL010000001.1"/>
</dbReference>
<gene>
    <name evidence="2" type="ORF">HNR09_002814</name>
</gene>
<dbReference type="GO" id="GO:0016301">
    <property type="term" value="F:kinase activity"/>
    <property type="evidence" value="ECO:0007669"/>
    <property type="project" value="UniProtKB-KW"/>
</dbReference>
<dbReference type="Proteomes" id="UP000535437">
    <property type="component" value="Unassembled WGS sequence"/>
</dbReference>
<organism evidence="2 3">
    <name type="scientific">Nesterenkonia xinjiangensis</name>
    <dbReference type="NCBI Taxonomy" id="225327"/>
    <lineage>
        <taxon>Bacteria</taxon>
        <taxon>Bacillati</taxon>
        <taxon>Actinomycetota</taxon>
        <taxon>Actinomycetes</taxon>
        <taxon>Micrococcales</taxon>
        <taxon>Micrococcaceae</taxon>
        <taxon>Nesterenkonia</taxon>
    </lineage>
</organism>
<protein>
    <submittedName>
        <fullName evidence="2">N-acetylglucosamine kinase-like BadF-type ATPase</fullName>
    </submittedName>
</protein>
<feature type="domain" description="ATPase BadF/BadG/BcrA/BcrD type" evidence="1">
    <location>
        <begin position="4"/>
        <end position="282"/>
    </location>
</feature>
<accession>A0A7Z0GPA8</accession>
<dbReference type="InterPro" id="IPR052519">
    <property type="entry name" value="Euk-type_GlcNAc_Kinase"/>
</dbReference>
<evidence type="ECO:0000313" key="3">
    <source>
        <dbReference type="Proteomes" id="UP000535437"/>
    </source>
</evidence>
<reference evidence="2 3" key="1">
    <citation type="submission" date="2020-07" db="EMBL/GenBank/DDBJ databases">
        <title>Sequencing the genomes of 1000 actinobacteria strains.</title>
        <authorList>
            <person name="Klenk H.-P."/>
        </authorList>
    </citation>
    <scope>NUCLEOTIDE SEQUENCE [LARGE SCALE GENOMIC DNA]</scope>
    <source>
        <strain evidence="2 3">DSM 15475</strain>
    </source>
</reference>
<name>A0A7Z0GPA8_9MICC</name>
<dbReference type="PANTHER" id="PTHR43190:SF3">
    <property type="entry name" value="N-ACETYL-D-GLUCOSAMINE KINASE"/>
    <property type="match status" value="1"/>
</dbReference>
<comment type="caution">
    <text evidence="2">The sequence shown here is derived from an EMBL/GenBank/DDBJ whole genome shotgun (WGS) entry which is preliminary data.</text>
</comment>
<dbReference type="PANTHER" id="PTHR43190">
    <property type="entry name" value="N-ACETYL-D-GLUCOSAMINE KINASE"/>
    <property type="match status" value="1"/>
</dbReference>
<dbReference type="Gene3D" id="3.30.420.40">
    <property type="match status" value="2"/>
</dbReference>
<dbReference type="InterPro" id="IPR002731">
    <property type="entry name" value="ATPase_BadF"/>
</dbReference>
<keyword evidence="3" id="KW-1185">Reference proteome</keyword>